<keyword evidence="6" id="KW-1185">Reference proteome</keyword>
<dbReference type="PANTHER" id="PTHR30146">
    <property type="entry name" value="LACI-RELATED TRANSCRIPTIONAL REPRESSOR"/>
    <property type="match status" value="1"/>
</dbReference>
<organism evidence="5 6">
    <name type="scientific">Paenibacillus foliorum</name>
    <dbReference type="NCBI Taxonomy" id="2654974"/>
    <lineage>
        <taxon>Bacteria</taxon>
        <taxon>Bacillati</taxon>
        <taxon>Bacillota</taxon>
        <taxon>Bacilli</taxon>
        <taxon>Bacillales</taxon>
        <taxon>Paenibacillaceae</taxon>
        <taxon>Paenibacillus</taxon>
    </lineage>
</organism>
<dbReference type="GO" id="GO:0000976">
    <property type="term" value="F:transcription cis-regulatory region binding"/>
    <property type="evidence" value="ECO:0007669"/>
    <property type="project" value="TreeGrafter"/>
</dbReference>
<dbReference type="SUPFAM" id="SSF47413">
    <property type="entry name" value="lambda repressor-like DNA-binding domains"/>
    <property type="match status" value="1"/>
</dbReference>
<dbReference type="Gene3D" id="3.40.50.2300">
    <property type="match status" value="2"/>
</dbReference>
<evidence type="ECO:0000256" key="3">
    <source>
        <dbReference type="ARBA" id="ARBA00023163"/>
    </source>
</evidence>
<evidence type="ECO:0000259" key="4">
    <source>
        <dbReference type="PROSITE" id="PS50932"/>
    </source>
</evidence>
<dbReference type="Proteomes" id="UP000641588">
    <property type="component" value="Unassembled WGS sequence"/>
</dbReference>
<protein>
    <submittedName>
        <fullName evidence="5">Substrate-binding domain-containing protein</fullName>
    </submittedName>
</protein>
<keyword evidence="2" id="KW-0238">DNA-binding</keyword>
<keyword evidence="1" id="KW-0805">Transcription regulation</keyword>
<dbReference type="Pfam" id="PF13377">
    <property type="entry name" value="Peripla_BP_3"/>
    <property type="match status" value="1"/>
</dbReference>
<dbReference type="EMBL" id="WHOD01000003">
    <property type="protein sequence ID" value="NOU91744.1"/>
    <property type="molecule type" value="Genomic_DNA"/>
</dbReference>
<accession>A0A972GJ53</accession>
<reference evidence="5" key="1">
    <citation type="submission" date="2019-10" db="EMBL/GenBank/DDBJ databases">
        <title>Description of Paenibacillus glebae sp. nov.</title>
        <authorList>
            <person name="Carlier A."/>
            <person name="Qi S."/>
        </authorList>
    </citation>
    <scope>NUCLEOTIDE SEQUENCE</scope>
    <source>
        <strain evidence="5">LMG 31456</strain>
    </source>
</reference>
<dbReference type="InterPro" id="IPR028082">
    <property type="entry name" value="Peripla_BP_I"/>
</dbReference>
<dbReference type="SUPFAM" id="SSF53822">
    <property type="entry name" value="Periplasmic binding protein-like I"/>
    <property type="match status" value="1"/>
</dbReference>
<dbReference type="InterPro" id="IPR000843">
    <property type="entry name" value="HTH_LacI"/>
</dbReference>
<comment type="caution">
    <text evidence="5">The sequence shown here is derived from an EMBL/GenBank/DDBJ whole genome shotgun (WGS) entry which is preliminary data.</text>
</comment>
<dbReference type="InterPro" id="IPR046335">
    <property type="entry name" value="LacI/GalR-like_sensor"/>
</dbReference>
<proteinExistence type="predicted"/>
<dbReference type="PANTHER" id="PTHR30146:SF109">
    <property type="entry name" value="HTH-TYPE TRANSCRIPTIONAL REGULATOR GALS"/>
    <property type="match status" value="1"/>
</dbReference>
<evidence type="ECO:0000256" key="2">
    <source>
        <dbReference type="ARBA" id="ARBA00023125"/>
    </source>
</evidence>
<dbReference type="GO" id="GO:0003700">
    <property type="term" value="F:DNA-binding transcription factor activity"/>
    <property type="evidence" value="ECO:0007669"/>
    <property type="project" value="TreeGrafter"/>
</dbReference>
<evidence type="ECO:0000256" key="1">
    <source>
        <dbReference type="ARBA" id="ARBA00023015"/>
    </source>
</evidence>
<dbReference type="PROSITE" id="PS50932">
    <property type="entry name" value="HTH_LACI_2"/>
    <property type="match status" value="1"/>
</dbReference>
<dbReference type="Pfam" id="PF00356">
    <property type="entry name" value="LacI"/>
    <property type="match status" value="1"/>
</dbReference>
<feature type="domain" description="HTH lacI-type" evidence="4">
    <location>
        <begin position="4"/>
        <end position="58"/>
    </location>
</feature>
<name>A0A972GJ53_9BACL</name>
<evidence type="ECO:0000313" key="6">
    <source>
        <dbReference type="Proteomes" id="UP000641588"/>
    </source>
</evidence>
<gene>
    <name evidence="5" type="ORF">GC093_00625</name>
</gene>
<sequence length="342" mass="38307">MLVANIKDVAKHLGVSVSTVSRAMNNHPDVREETKLQVMEAIRALNYRPNAIARGLINKKTYTIGLMIPEISDPFFAGLANAVEETFSKQGYQVVYGNTNRDPVKEKQFLSNAIERQFDGLIITPDFLDDTFKELISGLDMPVVFLRRRTPPGISAPYVDVDHYEAATEAVKYLIELGHRQIGFIGMPESSFTGIQRLLGYRDTMWKHSLLSDDSNIVMSGGRNIDSGREAMSRLFERSPKVTAVFAGNDLLGIGALEWLAQQNIAVPEQISVIGFDNLEYAELHWIQLTTMEQPRTEMGTKAAELLLQMISDKQMTPESELIKARLVVRQSCKALQTTLSR</sequence>
<dbReference type="AlphaFoldDB" id="A0A972GJ53"/>
<keyword evidence="3" id="KW-0804">Transcription</keyword>
<dbReference type="Gene3D" id="1.10.260.40">
    <property type="entry name" value="lambda repressor-like DNA-binding domains"/>
    <property type="match status" value="1"/>
</dbReference>
<dbReference type="CDD" id="cd01392">
    <property type="entry name" value="HTH_LacI"/>
    <property type="match status" value="1"/>
</dbReference>
<evidence type="ECO:0000313" key="5">
    <source>
        <dbReference type="EMBL" id="NOU91744.1"/>
    </source>
</evidence>
<dbReference type="CDD" id="cd06267">
    <property type="entry name" value="PBP1_LacI_sugar_binding-like"/>
    <property type="match status" value="1"/>
</dbReference>
<dbReference type="InterPro" id="IPR010982">
    <property type="entry name" value="Lambda_DNA-bd_dom_sf"/>
</dbReference>
<dbReference type="SMART" id="SM00354">
    <property type="entry name" value="HTH_LACI"/>
    <property type="match status" value="1"/>
</dbReference>